<proteinExistence type="predicted"/>
<feature type="transmembrane region" description="Helical" evidence="2">
    <location>
        <begin position="50"/>
        <end position="74"/>
    </location>
</feature>
<feature type="region of interest" description="Disordered" evidence="1">
    <location>
        <begin position="1"/>
        <end position="22"/>
    </location>
</feature>
<dbReference type="EMBL" id="JAENIG010000012">
    <property type="protein sequence ID" value="MBK1856335.1"/>
    <property type="molecule type" value="Genomic_DNA"/>
</dbReference>
<dbReference type="AlphaFoldDB" id="A0AAE2VD40"/>
<name>A0AAE2VD40_9BACT</name>
<protein>
    <submittedName>
        <fullName evidence="3">Uncharacterized protein</fullName>
    </submittedName>
</protein>
<keyword evidence="2" id="KW-0812">Transmembrane</keyword>
<keyword evidence="2" id="KW-0472">Membrane</keyword>
<evidence type="ECO:0000313" key="4">
    <source>
        <dbReference type="Proteomes" id="UP000634206"/>
    </source>
</evidence>
<evidence type="ECO:0000313" key="3">
    <source>
        <dbReference type="EMBL" id="MBK1856335.1"/>
    </source>
</evidence>
<reference evidence="3" key="1">
    <citation type="submission" date="2021-01" db="EMBL/GenBank/DDBJ databases">
        <title>Modified the classification status of verrucomicrobia.</title>
        <authorList>
            <person name="Feng X."/>
        </authorList>
    </citation>
    <scope>NUCLEOTIDE SEQUENCE</scope>
    <source>
        <strain evidence="3">5K15</strain>
    </source>
</reference>
<sequence length="175" mass="19366">MSATAPKKHESGNRSPQHQFRVPSAAEVTRVKAGPNLGQRDRSVPYKKPYVLAVLATLLFYLLILAVGTAALAFALTAQEGQTRNAYLIAGLLAATAFTWLVAYLLRRRATCPLCKCTPLLDNLALKHQKARKIWPLNYGNSAVLSILCTQRMRCMYCGTPFDILKVKNKEDMEG</sequence>
<gene>
    <name evidence="3" type="ORF">JIN83_15285</name>
</gene>
<organism evidence="3 4">
    <name type="scientific">Oceaniferula flava</name>
    <dbReference type="NCBI Taxonomy" id="2800421"/>
    <lineage>
        <taxon>Bacteria</taxon>
        <taxon>Pseudomonadati</taxon>
        <taxon>Verrucomicrobiota</taxon>
        <taxon>Verrucomicrobiia</taxon>
        <taxon>Verrucomicrobiales</taxon>
        <taxon>Verrucomicrobiaceae</taxon>
        <taxon>Oceaniferula</taxon>
    </lineage>
</organism>
<dbReference type="RefSeq" id="WP_309490957.1">
    <property type="nucleotide sequence ID" value="NZ_JAENIG010000012.1"/>
</dbReference>
<accession>A0AAE2VD40</accession>
<evidence type="ECO:0000256" key="2">
    <source>
        <dbReference type="SAM" id="Phobius"/>
    </source>
</evidence>
<comment type="caution">
    <text evidence="3">The sequence shown here is derived from an EMBL/GenBank/DDBJ whole genome shotgun (WGS) entry which is preliminary data.</text>
</comment>
<feature type="transmembrane region" description="Helical" evidence="2">
    <location>
        <begin position="86"/>
        <end position="106"/>
    </location>
</feature>
<evidence type="ECO:0000256" key="1">
    <source>
        <dbReference type="SAM" id="MobiDB-lite"/>
    </source>
</evidence>
<keyword evidence="2" id="KW-1133">Transmembrane helix</keyword>
<dbReference type="Proteomes" id="UP000634206">
    <property type="component" value="Unassembled WGS sequence"/>
</dbReference>
<keyword evidence="4" id="KW-1185">Reference proteome</keyword>